<evidence type="ECO:0000313" key="4">
    <source>
        <dbReference type="Proteomes" id="UP000233375"/>
    </source>
</evidence>
<evidence type="ECO:0000256" key="1">
    <source>
        <dbReference type="ARBA" id="ARBA00002286"/>
    </source>
</evidence>
<reference evidence="3 4" key="1">
    <citation type="journal article" date="2003" name="Int. J. Syst. Evol. Microbiol.">
        <title>Bacillus nealsonii sp. nov., isolated from a spacecraft-assembly facility, whose spores are gamma-radiation resistant.</title>
        <authorList>
            <person name="Venkateswaran K."/>
            <person name="Kempf M."/>
            <person name="Chen F."/>
            <person name="Satomi M."/>
            <person name="Nicholson W."/>
            <person name="Kern R."/>
        </authorList>
    </citation>
    <scope>NUCLEOTIDE SEQUENCE [LARGE SCALE GENOMIC DNA]</scope>
    <source>
        <strain evidence="3 4">FO-92</strain>
    </source>
</reference>
<dbReference type="OrthoDB" id="9781005at2"/>
<dbReference type="PANTHER" id="PTHR46889">
    <property type="entry name" value="TRANSPOSASE INSF FOR INSERTION SEQUENCE IS3B-RELATED"/>
    <property type="match status" value="1"/>
</dbReference>
<dbReference type="InterPro" id="IPR025948">
    <property type="entry name" value="HTH-like_dom"/>
</dbReference>
<dbReference type="GO" id="GO:0006313">
    <property type="term" value="P:DNA transposition"/>
    <property type="evidence" value="ECO:0007669"/>
    <property type="project" value="InterPro"/>
</dbReference>
<dbReference type="GO" id="GO:0003677">
    <property type="term" value="F:DNA binding"/>
    <property type="evidence" value="ECO:0007669"/>
    <property type="project" value="InterPro"/>
</dbReference>
<sequence>MERNNTSKKYNEDFKKTVVDLYHSGTSVKELSNEYGVSEVTIYKWIKDFTPIGTGEESLTPKELAAIQKENLRLKQEIENLKKGYGHIREKITNTELTDFMEEHKQYYSVQMMCDVLAVPRSTYYHSLQKTASTRERENHAITKKIIQIHQESKERYGAPKIHRILLKSGLSVSLKRVQRLMTKAKIRSITKKKYRPYSSREKVMERKNLLDRDFSTTTINEKWVADITYIHTVRDGWCYLASVMDLHSKKIVGYSFSRSMTTDLVKIALGNAYSTQNPAKGLLLHTDLGSQYTSSEFMQYVQSRGIIQSFSQKGCPYDNACIESFHAILKKEEVNHVQYPDYYTAKLAMFKFIEGWYNRKRIHSSLDYNTPQTVEDQMKQSA</sequence>
<dbReference type="Pfam" id="PF01527">
    <property type="entry name" value="HTH_Tnp_1"/>
    <property type="match status" value="1"/>
</dbReference>
<dbReference type="NCBIfam" id="NF033516">
    <property type="entry name" value="transpos_IS3"/>
    <property type="match status" value="1"/>
</dbReference>
<dbReference type="AlphaFoldDB" id="A0A2N0YW86"/>
<dbReference type="EMBL" id="PISE01000082">
    <property type="protein sequence ID" value="PKG21516.1"/>
    <property type="molecule type" value="Genomic_DNA"/>
</dbReference>
<dbReference type="InterPro" id="IPR036397">
    <property type="entry name" value="RNaseH_sf"/>
</dbReference>
<keyword evidence="4" id="KW-1185">Reference proteome</keyword>
<dbReference type="Pfam" id="PF00665">
    <property type="entry name" value="rve"/>
    <property type="match status" value="1"/>
</dbReference>
<dbReference type="InterPro" id="IPR050900">
    <property type="entry name" value="Transposase_IS3/IS150/IS904"/>
</dbReference>
<evidence type="ECO:0000259" key="2">
    <source>
        <dbReference type="PROSITE" id="PS50994"/>
    </source>
</evidence>
<dbReference type="GO" id="GO:0015074">
    <property type="term" value="P:DNA integration"/>
    <property type="evidence" value="ECO:0007669"/>
    <property type="project" value="InterPro"/>
</dbReference>
<dbReference type="PROSITE" id="PS50994">
    <property type="entry name" value="INTEGRASE"/>
    <property type="match status" value="1"/>
</dbReference>
<dbReference type="SUPFAM" id="SSF46689">
    <property type="entry name" value="Homeodomain-like"/>
    <property type="match status" value="1"/>
</dbReference>
<dbReference type="SUPFAM" id="SSF53098">
    <property type="entry name" value="Ribonuclease H-like"/>
    <property type="match status" value="1"/>
</dbReference>
<evidence type="ECO:0000313" key="3">
    <source>
        <dbReference type="EMBL" id="PKG21516.1"/>
    </source>
</evidence>
<accession>A0A2N0YW86</accession>
<dbReference type="PANTHER" id="PTHR46889:SF7">
    <property type="entry name" value="TRANSPOSASE FOR INSERTION SEQUENCE ELEMENT IS904"/>
    <property type="match status" value="1"/>
</dbReference>
<dbReference type="Pfam" id="PF13276">
    <property type="entry name" value="HTH_21"/>
    <property type="match status" value="1"/>
</dbReference>
<protein>
    <submittedName>
        <fullName evidence="3">IS3 family transposase</fullName>
    </submittedName>
</protein>
<dbReference type="GO" id="GO:0004803">
    <property type="term" value="F:transposase activity"/>
    <property type="evidence" value="ECO:0007669"/>
    <property type="project" value="InterPro"/>
</dbReference>
<dbReference type="Gene3D" id="1.10.10.60">
    <property type="entry name" value="Homeodomain-like"/>
    <property type="match status" value="1"/>
</dbReference>
<comment type="function">
    <text evidence="1">Involved in the transposition of the insertion sequence.</text>
</comment>
<organism evidence="3 4">
    <name type="scientific">Niallia nealsonii</name>
    <dbReference type="NCBI Taxonomy" id="115979"/>
    <lineage>
        <taxon>Bacteria</taxon>
        <taxon>Bacillati</taxon>
        <taxon>Bacillota</taxon>
        <taxon>Bacilli</taxon>
        <taxon>Bacillales</taxon>
        <taxon>Bacillaceae</taxon>
        <taxon>Niallia</taxon>
    </lineage>
</organism>
<dbReference type="InterPro" id="IPR009057">
    <property type="entry name" value="Homeodomain-like_sf"/>
</dbReference>
<name>A0A2N0YW86_9BACI</name>
<dbReference type="Proteomes" id="UP000233375">
    <property type="component" value="Unassembled WGS sequence"/>
</dbReference>
<dbReference type="InterPro" id="IPR002514">
    <property type="entry name" value="Transposase_8"/>
</dbReference>
<dbReference type="InterPro" id="IPR012337">
    <property type="entry name" value="RNaseH-like_sf"/>
</dbReference>
<gene>
    <name evidence="3" type="ORF">CWS01_22045</name>
</gene>
<feature type="domain" description="Integrase catalytic" evidence="2">
    <location>
        <begin position="215"/>
        <end position="380"/>
    </location>
</feature>
<dbReference type="InterPro" id="IPR001584">
    <property type="entry name" value="Integrase_cat-core"/>
</dbReference>
<comment type="caution">
    <text evidence="3">The sequence shown here is derived from an EMBL/GenBank/DDBJ whole genome shotgun (WGS) entry which is preliminary data.</text>
</comment>
<dbReference type="Gene3D" id="3.30.420.10">
    <property type="entry name" value="Ribonuclease H-like superfamily/Ribonuclease H"/>
    <property type="match status" value="1"/>
</dbReference>
<dbReference type="InterPro" id="IPR048020">
    <property type="entry name" value="Transpos_IS3"/>
</dbReference>
<proteinExistence type="predicted"/>